<name>A0ABX3BBD0_9VIBR</name>
<protein>
    <recommendedName>
        <fullName evidence="3">Transcriptional regulator</fullName>
    </recommendedName>
</protein>
<reference evidence="1 2" key="1">
    <citation type="journal article" date="2012" name="Science">
        <title>Ecological populations of bacteria act as socially cohesive units of antibiotic production and resistance.</title>
        <authorList>
            <person name="Cordero O.X."/>
            <person name="Wildschutte H."/>
            <person name="Kirkup B."/>
            <person name="Proehl S."/>
            <person name="Ngo L."/>
            <person name="Hussain F."/>
            <person name="Le Roux F."/>
            <person name="Mincer T."/>
            <person name="Polz M.F."/>
        </authorList>
    </citation>
    <scope>NUCLEOTIDE SEQUENCE [LARGE SCALE GENOMIC DNA]</scope>
    <source>
        <strain evidence="1 2">1F-267</strain>
    </source>
</reference>
<comment type="caution">
    <text evidence="1">The sequence shown here is derived from an EMBL/GenBank/DDBJ whole genome shotgun (WGS) entry which is preliminary data.</text>
</comment>
<dbReference type="RefSeq" id="WP_017104309.1">
    <property type="nucleotide sequence ID" value="NZ_AJZO02000129.1"/>
</dbReference>
<dbReference type="EMBL" id="AJZO02000129">
    <property type="protein sequence ID" value="OEF50217.1"/>
    <property type="molecule type" value="Genomic_DNA"/>
</dbReference>
<organism evidence="1 2">
    <name type="scientific">Vibrio tasmaniensis 1F-267</name>
    <dbReference type="NCBI Taxonomy" id="1191324"/>
    <lineage>
        <taxon>Bacteria</taxon>
        <taxon>Pseudomonadati</taxon>
        <taxon>Pseudomonadota</taxon>
        <taxon>Gammaproteobacteria</taxon>
        <taxon>Vibrionales</taxon>
        <taxon>Vibrionaceae</taxon>
        <taxon>Vibrio</taxon>
    </lineage>
</organism>
<gene>
    <name evidence="1" type="ORF">A163_20220</name>
</gene>
<accession>A0ABX3BBD0</accession>
<keyword evidence="2" id="KW-1185">Reference proteome</keyword>
<evidence type="ECO:0008006" key="3">
    <source>
        <dbReference type="Google" id="ProtNLM"/>
    </source>
</evidence>
<dbReference type="Proteomes" id="UP000094638">
    <property type="component" value="Unassembled WGS sequence"/>
</dbReference>
<evidence type="ECO:0000313" key="2">
    <source>
        <dbReference type="Proteomes" id="UP000094638"/>
    </source>
</evidence>
<evidence type="ECO:0000313" key="1">
    <source>
        <dbReference type="EMBL" id="OEF50217.1"/>
    </source>
</evidence>
<proteinExistence type="predicted"/>
<sequence length="87" mass="9856">MAIKILLTLDLNNVTDEQREKVYESLKGDQWTKMSLTTTWKCTFNETVSEESARKTAKNDVLRAIDKAKIKSYEAALQAGVNGVEKF</sequence>